<dbReference type="AlphaFoldDB" id="A0AAD9SHG8"/>
<gene>
    <name evidence="8" type="ORF">N8I77_006196</name>
</gene>
<evidence type="ECO:0000313" key="8">
    <source>
        <dbReference type="EMBL" id="KAK2607530.1"/>
    </source>
</evidence>
<keyword evidence="9" id="KW-1185">Reference proteome</keyword>
<feature type="transmembrane region" description="Helical" evidence="6">
    <location>
        <begin position="133"/>
        <end position="158"/>
    </location>
</feature>
<feature type="transmembrane region" description="Helical" evidence="6">
    <location>
        <begin position="37"/>
        <end position="57"/>
    </location>
</feature>
<comment type="subcellular location">
    <subcellularLocation>
        <location evidence="1">Membrane</location>
        <topology evidence="1">Multi-pass membrane protein</topology>
    </subcellularLocation>
</comment>
<feature type="transmembrane region" description="Helical" evidence="6">
    <location>
        <begin position="216"/>
        <end position="236"/>
    </location>
</feature>
<keyword evidence="2 6" id="KW-0812">Transmembrane</keyword>
<evidence type="ECO:0000256" key="4">
    <source>
        <dbReference type="ARBA" id="ARBA00023136"/>
    </source>
</evidence>
<dbReference type="InterPro" id="IPR049326">
    <property type="entry name" value="Rhodopsin_dom_fungi"/>
</dbReference>
<keyword evidence="4 6" id="KW-0472">Membrane</keyword>
<proteinExistence type="inferred from homology"/>
<organism evidence="8 9">
    <name type="scientific">Phomopsis amygdali</name>
    <name type="common">Fusicoccum amygdali</name>
    <dbReference type="NCBI Taxonomy" id="1214568"/>
    <lineage>
        <taxon>Eukaryota</taxon>
        <taxon>Fungi</taxon>
        <taxon>Dikarya</taxon>
        <taxon>Ascomycota</taxon>
        <taxon>Pezizomycotina</taxon>
        <taxon>Sordariomycetes</taxon>
        <taxon>Sordariomycetidae</taxon>
        <taxon>Diaporthales</taxon>
        <taxon>Diaporthaceae</taxon>
        <taxon>Diaporthe</taxon>
    </lineage>
</organism>
<dbReference type="EMBL" id="JAUJFL010000003">
    <property type="protein sequence ID" value="KAK2607530.1"/>
    <property type="molecule type" value="Genomic_DNA"/>
</dbReference>
<name>A0AAD9SHG8_PHOAM</name>
<dbReference type="Proteomes" id="UP001265746">
    <property type="component" value="Unassembled WGS sequence"/>
</dbReference>
<comment type="caution">
    <text evidence="8">The sequence shown here is derived from an EMBL/GenBank/DDBJ whole genome shotgun (WGS) entry which is preliminary data.</text>
</comment>
<dbReference type="Pfam" id="PF20684">
    <property type="entry name" value="Fung_rhodopsin"/>
    <property type="match status" value="1"/>
</dbReference>
<evidence type="ECO:0000256" key="3">
    <source>
        <dbReference type="ARBA" id="ARBA00022989"/>
    </source>
</evidence>
<accession>A0AAD9SHG8</accession>
<evidence type="ECO:0000256" key="1">
    <source>
        <dbReference type="ARBA" id="ARBA00004141"/>
    </source>
</evidence>
<evidence type="ECO:0000313" key="9">
    <source>
        <dbReference type="Proteomes" id="UP001265746"/>
    </source>
</evidence>
<feature type="domain" description="Rhodopsin" evidence="7">
    <location>
        <begin position="117"/>
        <end position="369"/>
    </location>
</feature>
<evidence type="ECO:0000256" key="5">
    <source>
        <dbReference type="ARBA" id="ARBA00038359"/>
    </source>
</evidence>
<evidence type="ECO:0000259" key="7">
    <source>
        <dbReference type="Pfam" id="PF20684"/>
    </source>
</evidence>
<feature type="transmembrane region" description="Helical" evidence="6">
    <location>
        <begin position="99"/>
        <end position="121"/>
    </location>
</feature>
<keyword evidence="3 6" id="KW-1133">Transmembrane helix</keyword>
<feature type="transmembrane region" description="Helical" evidence="6">
    <location>
        <begin position="260"/>
        <end position="284"/>
    </location>
</feature>
<evidence type="ECO:0000256" key="2">
    <source>
        <dbReference type="ARBA" id="ARBA00022692"/>
    </source>
</evidence>
<dbReference type="GO" id="GO:0016020">
    <property type="term" value="C:membrane"/>
    <property type="evidence" value="ECO:0007669"/>
    <property type="project" value="UniProtKB-SubCell"/>
</dbReference>
<dbReference type="PANTHER" id="PTHR33048:SF131">
    <property type="entry name" value="INTEGRAL MEMBRANE PROTEIN"/>
    <property type="match status" value="1"/>
</dbReference>
<comment type="similarity">
    <text evidence="5">Belongs to the SAT4 family.</text>
</comment>
<protein>
    <recommendedName>
        <fullName evidence="7">Rhodopsin domain-containing protein</fullName>
    </recommendedName>
</protein>
<sequence>MRSICDVEQQHYCLFADKAYAPPSASHWAPPCVSIDVFFLVIFSDVCFSSCGSIWFFKTKMKLSPWSTHQRLPRQLPGNVSPDVIAQLDFTDKTTLVPVIWAIVLLEAVVITVVVVARLIVRRVVIGRLFMDDALIVTASLFTLVFGGIILAATQFGLGQHVWNLNFATILPTVKHCILFMFIGNSLSACAVAFTKLSIISSYLRVFPHQSLRITMYFTMAITIGLMLASIPVTVFQCDPVRAAWDFTITDGRCYDFVDFLYASTAISTATDLILCTVPIRYLWSLKIPKKQKIIVSFLFFIGGIGKRKAGLTILRACVASIVRLAFLSQLRKPVDVLYNLVTSVLLTITECTIGVVCVSLPSLRPIFAKCLPGLFNSSGHTTVKSSVARREAYAMGVLPSKSTAERVDVNEMDETNSHSGFESSPPFEMPWTDTYFLHASHKRASLSSSDYGTGIAM</sequence>
<feature type="transmembrane region" description="Helical" evidence="6">
    <location>
        <begin position="337"/>
        <end position="361"/>
    </location>
</feature>
<evidence type="ECO:0000256" key="6">
    <source>
        <dbReference type="SAM" id="Phobius"/>
    </source>
</evidence>
<reference evidence="8" key="1">
    <citation type="submission" date="2023-06" db="EMBL/GenBank/DDBJ databases">
        <authorList>
            <person name="Noh H."/>
        </authorList>
    </citation>
    <scope>NUCLEOTIDE SEQUENCE</scope>
    <source>
        <strain evidence="8">DUCC20226</strain>
    </source>
</reference>
<dbReference type="InterPro" id="IPR052337">
    <property type="entry name" value="SAT4-like"/>
</dbReference>
<dbReference type="PANTHER" id="PTHR33048">
    <property type="entry name" value="PTH11-LIKE INTEGRAL MEMBRANE PROTEIN (AFU_ORTHOLOGUE AFUA_5G11245)"/>
    <property type="match status" value="1"/>
</dbReference>
<feature type="transmembrane region" description="Helical" evidence="6">
    <location>
        <begin position="178"/>
        <end position="204"/>
    </location>
</feature>